<reference evidence="2" key="1">
    <citation type="submission" date="2014-01" db="EMBL/GenBank/DDBJ databases">
        <title>The genome of the white-rot fungus Pycnoporus cinnabarinus: a basidiomycete model with a versatile arsenal for lignocellulosic biomass breakdown.</title>
        <authorList>
            <person name="Levasseur A."/>
            <person name="Lomascolo A."/>
            <person name="Ruiz-Duenas F.J."/>
            <person name="Uzan E."/>
            <person name="Piumi F."/>
            <person name="Kues U."/>
            <person name="Ram A.F.J."/>
            <person name="Murat C."/>
            <person name="Haon M."/>
            <person name="Benoit I."/>
            <person name="Arfi Y."/>
            <person name="Chevret D."/>
            <person name="Drula E."/>
            <person name="Kwon M.J."/>
            <person name="Gouret P."/>
            <person name="Lesage-Meessen L."/>
            <person name="Lombard V."/>
            <person name="Mariette J."/>
            <person name="Noirot C."/>
            <person name="Park J."/>
            <person name="Patyshakuliyeva A."/>
            <person name="Wieneger R.A.B."/>
            <person name="Wosten H.A.B."/>
            <person name="Martin F."/>
            <person name="Coutinho P.M."/>
            <person name="de Vries R."/>
            <person name="Martinez A.T."/>
            <person name="Klopp C."/>
            <person name="Pontarotti P."/>
            <person name="Henrissat B."/>
            <person name="Record E."/>
        </authorList>
    </citation>
    <scope>NUCLEOTIDE SEQUENCE [LARGE SCALE GENOMIC DNA]</scope>
    <source>
        <strain evidence="2">BRFM137</strain>
    </source>
</reference>
<dbReference type="OMA" id="HERAVFM"/>
<keyword evidence="3" id="KW-1185">Reference proteome</keyword>
<evidence type="ECO:0000259" key="1">
    <source>
        <dbReference type="Pfam" id="PF20231"/>
    </source>
</evidence>
<dbReference type="InterPro" id="IPR046496">
    <property type="entry name" value="DUF6589"/>
</dbReference>
<dbReference type="HOGENOM" id="CLU_007061_0_2_1"/>
<dbReference type="STRING" id="5643.A0A060SC82"/>
<gene>
    <name evidence="2" type="ORF">BN946_scf184943.g9</name>
</gene>
<evidence type="ECO:0000313" key="2">
    <source>
        <dbReference type="EMBL" id="CDO71975.1"/>
    </source>
</evidence>
<dbReference type="AlphaFoldDB" id="A0A060SC82"/>
<dbReference type="EMBL" id="CCBP010000109">
    <property type="protein sequence ID" value="CDO71975.1"/>
    <property type="molecule type" value="Genomic_DNA"/>
</dbReference>
<sequence>MNSDIDQEYHQAFYDDSDEDYWNYDDFMAGFDGLNLNNNLPGSSIPAPDPQPAASSFYSGYTASFRNSLARDSMNLDTRVENVLEYMRKQNLNLEIFMDAVFWGDPGCIRNHKIAHERAVFMRSPMLLSVLDWWWCPPMKEMSGGGDVMKDFLVARVGECLVEELEDVSSAELQLSKDPLSASSLTSVNFRDVGMHIQTKHAPKLWVLLQRLAWSPRKEKENSQKNLFYIILTVITMLAYLRSHNSSRLTMLWSIFLKACGLPARAFDALHALGITMSYKWTTNTLKQDTRADVHSGRALLGSHDNLNIPIASGCTLYVFPKEALLPPDISAKTKAARKAAAEAGPLPVQELCGDVSANQCIRMQARHRILHFLLESPAFADYRYANDLLFNAPPPVDLLPCGPDHVVKQHILETIEVDESSYEGTNQLMNRIWLEQMGWGSEEEKRCTGVEQILVWAGDQLMVDRIRGPTCYRHDDPNSFVRMEWVEPVFGWFHVAMAFANSLHVQYLRTSTGIGLWKAFETLSRKGLLKQETKGVFWHHLDEALWHVSEANFLALWAEAGGVSTHAELVSKTPEELIVILETIYNKHVSHEAIAHLENEVMEKQDEVKRQMMMMSADLLPYFKLHEAIRLGDVGCIKDLLPTLLFRFIGSGNHKYVVEILELLHKLRREWPKELWTYIRRHCWLVNFTG</sequence>
<evidence type="ECO:0000313" key="3">
    <source>
        <dbReference type="Proteomes" id="UP000029665"/>
    </source>
</evidence>
<dbReference type="Pfam" id="PF20231">
    <property type="entry name" value="DUF6589"/>
    <property type="match status" value="1"/>
</dbReference>
<protein>
    <recommendedName>
        <fullName evidence="1">DUF6589 domain-containing protein</fullName>
    </recommendedName>
</protein>
<organism evidence="2 3">
    <name type="scientific">Pycnoporus cinnabarinus</name>
    <name type="common">Cinnabar-red polypore</name>
    <name type="synonym">Trametes cinnabarina</name>
    <dbReference type="NCBI Taxonomy" id="5643"/>
    <lineage>
        <taxon>Eukaryota</taxon>
        <taxon>Fungi</taxon>
        <taxon>Dikarya</taxon>
        <taxon>Basidiomycota</taxon>
        <taxon>Agaricomycotina</taxon>
        <taxon>Agaricomycetes</taxon>
        <taxon>Polyporales</taxon>
        <taxon>Polyporaceae</taxon>
        <taxon>Trametes</taxon>
    </lineage>
</organism>
<feature type="domain" description="DUF6589" evidence="1">
    <location>
        <begin position="357"/>
        <end position="691"/>
    </location>
</feature>
<dbReference type="OrthoDB" id="2980978at2759"/>
<dbReference type="Proteomes" id="UP000029665">
    <property type="component" value="Unassembled WGS sequence"/>
</dbReference>
<proteinExistence type="predicted"/>
<comment type="caution">
    <text evidence="2">The sequence shown here is derived from an EMBL/GenBank/DDBJ whole genome shotgun (WGS) entry which is preliminary data.</text>
</comment>
<name>A0A060SC82_PYCCI</name>
<accession>A0A060SC82</accession>